<reference evidence="1" key="2">
    <citation type="journal article" date="2020" name="Nat. Commun.">
        <title>Large-scale genome sequencing of mycorrhizal fungi provides insights into the early evolution of symbiotic traits.</title>
        <authorList>
            <person name="Miyauchi S."/>
            <person name="Kiss E."/>
            <person name="Kuo A."/>
            <person name="Drula E."/>
            <person name="Kohler A."/>
            <person name="Sanchez-Garcia M."/>
            <person name="Morin E."/>
            <person name="Andreopoulos B."/>
            <person name="Barry K.W."/>
            <person name="Bonito G."/>
            <person name="Buee M."/>
            <person name="Carver A."/>
            <person name="Chen C."/>
            <person name="Cichocki N."/>
            <person name="Clum A."/>
            <person name="Culley D."/>
            <person name="Crous P.W."/>
            <person name="Fauchery L."/>
            <person name="Girlanda M."/>
            <person name="Hayes R.D."/>
            <person name="Keri Z."/>
            <person name="LaButti K."/>
            <person name="Lipzen A."/>
            <person name="Lombard V."/>
            <person name="Magnuson J."/>
            <person name="Maillard F."/>
            <person name="Murat C."/>
            <person name="Nolan M."/>
            <person name="Ohm R.A."/>
            <person name="Pangilinan J."/>
            <person name="Pereira M.F."/>
            <person name="Perotto S."/>
            <person name="Peter M."/>
            <person name="Pfister S."/>
            <person name="Riley R."/>
            <person name="Sitrit Y."/>
            <person name="Stielow J.B."/>
            <person name="Szollosi G."/>
            <person name="Zifcakova L."/>
            <person name="Stursova M."/>
            <person name="Spatafora J.W."/>
            <person name="Tedersoo L."/>
            <person name="Vaario L.M."/>
            <person name="Yamada A."/>
            <person name="Yan M."/>
            <person name="Wang P."/>
            <person name="Xu J."/>
            <person name="Bruns T."/>
            <person name="Baldrian P."/>
            <person name="Vilgalys R."/>
            <person name="Dunand C."/>
            <person name="Henrissat B."/>
            <person name="Grigoriev I.V."/>
            <person name="Hibbett D."/>
            <person name="Nagy L.G."/>
            <person name="Martin F.M."/>
        </authorList>
    </citation>
    <scope>NUCLEOTIDE SEQUENCE</scope>
    <source>
        <strain evidence="1">Prilba</strain>
    </source>
</reference>
<dbReference type="OrthoDB" id="291792at2759"/>
<sequence length="563" mass="63027">MTPSHARPESRRQSSYLTFTPRRSAIASFDNLVVLANYEEHLLEARKMVWRDRGEPAVDIHDIYECLVHGARGALRAGTIAFAIRSGVNLVLLLTRIKNLSKEKRLSLIRHALFGSDSFRAAAMLGSFVSLYRIILNALPLLFPANVSLRKNLRNLFTRLFATQDEQDSLIFDDSPPSSSAPSPLRAQSLSLPLQISPGDRREARLSSSAQIHQSWVRKKTRRWHSVLAGAVAGAVAISFEKRSRQVVIAQQLFVRGLQGSYNAFSEKRGFRIPHGEVLVFALACGQIVYAYILSPHTLPKSYRRWLSHLIQVPQEVISTHHNMVRRGTYDPADLAQILARPDLHPDNATYLEQWRTTLQPYGPCAMSHPHVARCLSVPQDRILTVARWTLPIYGALHFVPLLFFKRAAFTRAPAHMALRAAWGTARSTAFLSVAVVIYQSWFCGMQNAYRALAARRAVVPEWLLAAVLSRPAHWIGGIATGLSLFVEAKHRRGELAMYALPKGLESAWVALRGRGLVLHTGKYGNPLLTAFAMGMVMSTYQNDPQHLSGLVRRILYQFIGPN</sequence>
<name>A0A9P5JVR3_9AGAM</name>
<gene>
    <name evidence="1" type="ORF">DFH94DRAFT_391851</name>
</gene>
<organism evidence="1 2">
    <name type="scientific">Russula ochroleuca</name>
    <dbReference type="NCBI Taxonomy" id="152965"/>
    <lineage>
        <taxon>Eukaryota</taxon>
        <taxon>Fungi</taxon>
        <taxon>Dikarya</taxon>
        <taxon>Basidiomycota</taxon>
        <taxon>Agaricomycotina</taxon>
        <taxon>Agaricomycetes</taxon>
        <taxon>Russulales</taxon>
        <taxon>Russulaceae</taxon>
        <taxon>Russula</taxon>
    </lineage>
</organism>
<dbReference type="PANTHER" id="PTHR12459:SF6">
    <property type="entry name" value="GB|AAD46013.1"/>
    <property type="match status" value="1"/>
</dbReference>
<dbReference type="PANTHER" id="PTHR12459">
    <property type="entry name" value="TRANSMEMBRANE PROTEIN 135-RELATED"/>
    <property type="match status" value="1"/>
</dbReference>
<keyword evidence="2" id="KW-1185">Reference proteome</keyword>
<evidence type="ECO:0000313" key="2">
    <source>
        <dbReference type="Proteomes" id="UP000759537"/>
    </source>
</evidence>
<dbReference type="Proteomes" id="UP000759537">
    <property type="component" value="Unassembled WGS sequence"/>
</dbReference>
<proteinExistence type="predicted"/>
<dbReference type="InterPro" id="IPR026749">
    <property type="entry name" value="Tmem135"/>
</dbReference>
<comment type="caution">
    <text evidence="1">The sequence shown here is derived from an EMBL/GenBank/DDBJ whole genome shotgun (WGS) entry which is preliminary data.</text>
</comment>
<reference evidence="1" key="1">
    <citation type="submission" date="2019-10" db="EMBL/GenBank/DDBJ databases">
        <authorList>
            <consortium name="DOE Joint Genome Institute"/>
            <person name="Kuo A."/>
            <person name="Miyauchi S."/>
            <person name="Kiss E."/>
            <person name="Drula E."/>
            <person name="Kohler A."/>
            <person name="Sanchez-Garcia M."/>
            <person name="Andreopoulos B."/>
            <person name="Barry K.W."/>
            <person name="Bonito G."/>
            <person name="Buee M."/>
            <person name="Carver A."/>
            <person name="Chen C."/>
            <person name="Cichocki N."/>
            <person name="Clum A."/>
            <person name="Culley D."/>
            <person name="Crous P.W."/>
            <person name="Fauchery L."/>
            <person name="Girlanda M."/>
            <person name="Hayes R."/>
            <person name="Keri Z."/>
            <person name="LaButti K."/>
            <person name="Lipzen A."/>
            <person name="Lombard V."/>
            <person name="Magnuson J."/>
            <person name="Maillard F."/>
            <person name="Morin E."/>
            <person name="Murat C."/>
            <person name="Nolan M."/>
            <person name="Ohm R."/>
            <person name="Pangilinan J."/>
            <person name="Pereira M."/>
            <person name="Perotto S."/>
            <person name="Peter M."/>
            <person name="Riley R."/>
            <person name="Sitrit Y."/>
            <person name="Stielow B."/>
            <person name="Szollosi G."/>
            <person name="Zifcakova L."/>
            <person name="Stursova M."/>
            <person name="Spatafora J.W."/>
            <person name="Tedersoo L."/>
            <person name="Vaario L.-M."/>
            <person name="Yamada A."/>
            <person name="Yan M."/>
            <person name="Wang P."/>
            <person name="Xu J."/>
            <person name="Bruns T."/>
            <person name="Baldrian P."/>
            <person name="Vilgalys R."/>
            <person name="Henrissat B."/>
            <person name="Grigoriev I.V."/>
            <person name="Hibbett D."/>
            <person name="Nagy L.G."/>
            <person name="Martin F.M."/>
        </authorList>
    </citation>
    <scope>NUCLEOTIDE SEQUENCE</scope>
    <source>
        <strain evidence="1">Prilba</strain>
    </source>
</reference>
<accession>A0A9P5JVR3</accession>
<dbReference type="EMBL" id="WHVB01000051">
    <property type="protein sequence ID" value="KAF8464960.1"/>
    <property type="molecule type" value="Genomic_DNA"/>
</dbReference>
<protein>
    <recommendedName>
        <fullName evidence="3">Transmembrane protein 135 N-terminal domain-containing protein</fullName>
    </recommendedName>
</protein>
<dbReference type="AlphaFoldDB" id="A0A9P5JVR3"/>
<evidence type="ECO:0000313" key="1">
    <source>
        <dbReference type="EMBL" id="KAF8464960.1"/>
    </source>
</evidence>
<evidence type="ECO:0008006" key="3">
    <source>
        <dbReference type="Google" id="ProtNLM"/>
    </source>
</evidence>